<evidence type="ECO:0000256" key="1">
    <source>
        <dbReference type="SAM" id="MobiDB-lite"/>
    </source>
</evidence>
<proteinExistence type="predicted"/>
<dbReference type="RefSeq" id="WP_344451566.1">
    <property type="nucleotide sequence ID" value="NZ_BAAATZ010000012.1"/>
</dbReference>
<evidence type="ECO:0000256" key="2">
    <source>
        <dbReference type="SAM" id="Phobius"/>
    </source>
</evidence>
<accession>A0ABN3UBJ7</accession>
<reference evidence="3 4" key="1">
    <citation type="journal article" date="2019" name="Int. J. Syst. Evol. Microbiol.">
        <title>The Global Catalogue of Microorganisms (GCM) 10K type strain sequencing project: providing services to taxonomists for standard genome sequencing and annotation.</title>
        <authorList>
            <consortium name="The Broad Institute Genomics Platform"/>
            <consortium name="The Broad Institute Genome Sequencing Center for Infectious Disease"/>
            <person name="Wu L."/>
            <person name="Ma J."/>
        </authorList>
    </citation>
    <scope>NUCLEOTIDE SEQUENCE [LARGE SCALE GENOMIC DNA]</scope>
    <source>
        <strain evidence="3 4">JCM 8201</strain>
    </source>
</reference>
<protein>
    <submittedName>
        <fullName evidence="3">Uncharacterized protein</fullName>
    </submittedName>
</protein>
<dbReference type="Proteomes" id="UP001501842">
    <property type="component" value="Unassembled WGS sequence"/>
</dbReference>
<feature type="region of interest" description="Disordered" evidence="1">
    <location>
        <begin position="82"/>
        <end position="116"/>
    </location>
</feature>
<feature type="compositionally biased region" description="Pro residues" evidence="1">
    <location>
        <begin position="1"/>
        <end position="42"/>
    </location>
</feature>
<feature type="region of interest" description="Disordered" evidence="1">
    <location>
        <begin position="1"/>
        <end position="46"/>
    </location>
</feature>
<organism evidence="3 4">
    <name type="scientific">Actinocorallia aurantiaca</name>
    <dbReference type="NCBI Taxonomy" id="46204"/>
    <lineage>
        <taxon>Bacteria</taxon>
        <taxon>Bacillati</taxon>
        <taxon>Actinomycetota</taxon>
        <taxon>Actinomycetes</taxon>
        <taxon>Streptosporangiales</taxon>
        <taxon>Thermomonosporaceae</taxon>
        <taxon>Actinocorallia</taxon>
    </lineage>
</organism>
<keyword evidence="2" id="KW-1133">Transmembrane helix</keyword>
<name>A0ABN3UBJ7_9ACTN</name>
<dbReference type="EMBL" id="BAAATZ010000012">
    <property type="protein sequence ID" value="GAA2728190.1"/>
    <property type="molecule type" value="Genomic_DNA"/>
</dbReference>
<keyword evidence="2" id="KW-0472">Membrane</keyword>
<feature type="transmembrane region" description="Helical" evidence="2">
    <location>
        <begin position="49"/>
        <end position="72"/>
    </location>
</feature>
<feature type="compositionally biased region" description="Low complexity" evidence="1">
    <location>
        <begin position="82"/>
        <end position="97"/>
    </location>
</feature>
<gene>
    <name evidence="3" type="ORF">GCM10010439_35870</name>
</gene>
<sequence>MYQPPGPSGPPPPFGNTPPPFGGGTPPPFGGAPQPFAPGPPPRRSKGPAIAAIGCGALVVVIVLVVVLMTILDNDEKRVVISQQPQQSGQPQQSIPPQNAPPDNTPVTGGFGPDYAGTWQGTVIQTKPTTNKYTVTIVIQQNSTTGQITYQNDPGADTTWSCTGTVQFLHTTPGADYKSVVREQITSKNNAKCDTYSYNVLFPKPDNTGGPGDGMFIKNYFSESVADADNDHNAIGELKRQN</sequence>
<keyword evidence="2" id="KW-0812">Transmembrane</keyword>
<keyword evidence="4" id="KW-1185">Reference proteome</keyword>
<evidence type="ECO:0000313" key="4">
    <source>
        <dbReference type="Proteomes" id="UP001501842"/>
    </source>
</evidence>
<comment type="caution">
    <text evidence="3">The sequence shown here is derived from an EMBL/GenBank/DDBJ whole genome shotgun (WGS) entry which is preliminary data.</text>
</comment>
<evidence type="ECO:0000313" key="3">
    <source>
        <dbReference type="EMBL" id="GAA2728190.1"/>
    </source>
</evidence>